<dbReference type="AlphaFoldDB" id="A0A2A2HN23"/>
<dbReference type="InterPro" id="IPR036890">
    <property type="entry name" value="HATPase_C_sf"/>
</dbReference>
<evidence type="ECO:0000259" key="3">
    <source>
        <dbReference type="PROSITE" id="PS50112"/>
    </source>
</evidence>
<keyword evidence="1" id="KW-0175">Coiled coil</keyword>
<dbReference type="InterPro" id="IPR001610">
    <property type="entry name" value="PAC"/>
</dbReference>
<dbReference type="InterPro" id="IPR035965">
    <property type="entry name" value="PAS-like_dom_sf"/>
</dbReference>
<feature type="domain" description="Histidine kinase" evidence="2">
    <location>
        <begin position="311"/>
        <end position="522"/>
    </location>
</feature>
<evidence type="ECO:0000259" key="2">
    <source>
        <dbReference type="PROSITE" id="PS50109"/>
    </source>
</evidence>
<dbReference type="Gene3D" id="3.30.565.10">
    <property type="entry name" value="Histidine kinase-like ATPase, C-terminal domain"/>
    <property type="match status" value="1"/>
</dbReference>
<feature type="coiled-coil region" evidence="1">
    <location>
        <begin position="18"/>
        <end position="59"/>
    </location>
</feature>
<dbReference type="SUPFAM" id="SSF55785">
    <property type="entry name" value="PYP-like sensor domain (PAS domain)"/>
    <property type="match status" value="2"/>
</dbReference>
<comment type="caution">
    <text evidence="5">The sequence shown here is derived from an EMBL/GenBank/DDBJ whole genome shotgun (WGS) entry which is preliminary data.</text>
</comment>
<evidence type="ECO:0000259" key="4">
    <source>
        <dbReference type="PROSITE" id="PS50113"/>
    </source>
</evidence>
<dbReference type="EMBL" id="LMVP01000549">
    <property type="protein sequence ID" value="PAV10666.1"/>
    <property type="molecule type" value="Genomic_DNA"/>
</dbReference>
<dbReference type="SMART" id="SM00387">
    <property type="entry name" value="HATPase_c"/>
    <property type="match status" value="1"/>
</dbReference>
<dbReference type="PANTHER" id="PTHR43065:SF23">
    <property type="entry name" value="SENSOR HISTIDINE KINASE PDTAS"/>
    <property type="match status" value="1"/>
</dbReference>
<evidence type="ECO:0000313" key="6">
    <source>
        <dbReference type="Proteomes" id="UP000218164"/>
    </source>
</evidence>
<dbReference type="Pfam" id="PF07568">
    <property type="entry name" value="HisKA_2"/>
    <property type="match status" value="1"/>
</dbReference>
<dbReference type="PROSITE" id="PS50113">
    <property type="entry name" value="PAC"/>
    <property type="match status" value="2"/>
</dbReference>
<proteinExistence type="predicted"/>
<dbReference type="Proteomes" id="UP000218164">
    <property type="component" value="Unassembled WGS sequence"/>
</dbReference>
<dbReference type="Gene3D" id="3.30.450.20">
    <property type="entry name" value="PAS domain"/>
    <property type="match status" value="2"/>
</dbReference>
<reference evidence="5 6" key="1">
    <citation type="journal article" date="2017" name="BMC Genomics">
        <title>Genomic analysis of methanogenic archaea reveals a shift towards energy conservation.</title>
        <authorList>
            <person name="Gilmore S.P."/>
            <person name="Henske J.K."/>
            <person name="Sexton J.A."/>
            <person name="Solomon K.V."/>
            <person name="Seppala S."/>
            <person name="Yoo J.I."/>
            <person name="Huyett L.M."/>
            <person name="Pressman A."/>
            <person name="Cogan J.Z."/>
            <person name="Kivenson V."/>
            <person name="Peng X."/>
            <person name="Tan Y."/>
            <person name="Valentine D.L."/>
            <person name="O'Malley M.A."/>
        </authorList>
    </citation>
    <scope>NUCLEOTIDE SEQUENCE [LARGE SCALE GENOMIC DNA]</scope>
    <source>
        <strain evidence="5 6">MC-15</strain>
    </source>
</reference>
<feature type="domain" description="PAC" evidence="4">
    <location>
        <begin position="123"/>
        <end position="175"/>
    </location>
</feature>
<dbReference type="FunFam" id="3.30.450.20:FF:000088">
    <property type="entry name" value="Sensory transduction histidine kinase"/>
    <property type="match status" value="1"/>
</dbReference>
<dbReference type="PROSITE" id="PS50109">
    <property type="entry name" value="HIS_KIN"/>
    <property type="match status" value="1"/>
</dbReference>
<evidence type="ECO:0000313" key="5">
    <source>
        <dbReference type="EMBL" id="PAV10666.1"/>
    </source>
</evidence>
<evidence type="ECO:0000256" key="1">
    <source>
        <dbReference type="SAM" id="Coils"/>
    </source>
</evidence>
<dbReference type="PANTHER" id="PTHR43065">
    <property type="entry name" value="SENSOR HISTIDINE KINASE"/>
    <property type="match status" value="1"/>
</dbReference>
<feature type="domain" description="PAS" evidence="3">
    <location>
        <begin position="76"/>
        <end position="121"/>
    </location>
</feature>
<organism evidence="5 6">
    <name type="scientific">Methanosarcina spelaei</name>
    <dbReference type="NCBI Taxonomy" id="1036679"/>
    <lineage>
        <taxon>Archaea</taxon>
        <taxon>Methanobacteriati</taxon>
        <taxon>Methanobacteriota</taxon>
        <taxon>Stenosarchaea group</taxon>
        <taxon>Methanomicrobia</taxon>
        <taxon>Methanosarcinales</taxon>
        <taxon>Methanosarcinaceae</taxon>
        <taxon>Methanosarcina</taxon>
    </lineage>
</organism>
<feature type="domain" description="PAS" evidence="3">
    <location>
        <begin position="176"/>
        <end position="219"/>
    </location>
</feature>
<gene>
    <name evidence="5" type="ORF">ASJ81_01620</name>
</gene>
<dbReference type="InterPro" id="IPR013655">
    <property type="entry name" value="PAS_fold_3"/>
</dbReference>
<dbReference type="SUPFAM" id="SSF55874">
    <property type="entry name" value="ATPase domain of HSP90 chaperone/DNA topoisomerase II/histidine kinase"/>
    <property type="match status" value="1"/>
</dbReference>
<dbReference type="Pfam" id="PF13426">
    <property type="entry name" value="PAS_9"/>
    <property type="match status" value="1"/>
</dbReference>
<dbReference type="InterPro" id="IPR005467">
    <property type="entry name" value="His_kinase_dom"/>
</dbReference>
<dbReference type="InterPro" id="IPR000014">
    <property type="entry name" value="PAS"/>
</dbReference>
<dbReference type="InterPro" id="IPR000700">
    <property type="entry name" value="PAS-assoc_C"/>
</dbReference>
<dbReference type="PROSITE" id="PS50112">
    <property type="entry name" value="PAS"/>
    <property type="match status" value="2"/>
</dbReference>
<dbReference type="Gene3D" id="2.10.70.100">
    <property type="match status" value="1"/>
</dbReference>
<feature type="domain" description="PAC" evidence="4">
    <location>
        <begin position="254"/>
        <end position="303"/>
    </location>
</feature>
<protein>
    <recommendedName>
        <fullName evidence="7">Histidine kinase</fullName>
    </recommendedName>
</protein>
<dbReference type="NCBIfam" id="TIGR00229">
    <property type="entry name" value="sensory_box"/>
    <property type="match status" value="2"/>
</dbReference>
<dbReference type="CDD" id="cd00130">
    <property type="entry name" value="PAS"/>
    <property type="match status" value="2"/>
</dbReference>
<evidence type="ECO:0008006" key="7">
    <source>
        <dbReference type="Google" id="ProtNLM"/>
    </source>
</evidence>
<keyword evidence="6" id="KW-1185">Reference proteome</keyword>
<dbReference type="SMART" id="SM00086">
    <property type="entry name" value="PAC"/>
    <property type="match status" value="2"/>
</dbReference>
<dbReference type="Pfam" id="PF08447">
    <property type="entry name" value="PAS_3"/>
    <property type="match status" value="1"/>
</dbReference>
<name>A0A2A2HN23_9EURY</name>
<accession>A0A2A2HN23</accession>
<dbReference type="InterPro" id="IPR011495">
    <property type="entry name" value="Sig_transdc_His_kin_sub2_dim/P"/>
</dbReference>
<dbReference type="Pfam" id="PF02518">
    <property type="entry name" value="HATPase_c"/>
    <property type="match status" value="1"/>
</dbReference>
<dbReference type="InterPro" id="IPR003594">
    <property type="entry name" value="HATPase_dom"/>
</dbReference>
<sequence>MAETSERIWAAIERARIEEALTKAYDTLEEKVKERTAELEEAYNCLKESQESLAEAQEIAHLGSWDWDIVTNKVCWSNETYRIFGLNPQELEATFDLYFSRVHPDDRDSIYSAVEKALNGESYSIDYRIILPSGERTVHSYGKVIFDEEKNTPVRMSGTTQDITDRKKAEEMLKESKSKLKTLFELLPVGVSIVDREINILDVNLALENIVGLSRSDLLKGKHTTRIYVKPDGTEMSVKEFPSVRALGEKGSIQNSEIGIIKEDGSTIWTDVSATAIPYYNDQVVIVIRDITERKMAEESMRRLEIARKQEVHHRIKNNLQVISSLLDLQAEKFGNREFIMNLEVMEAFRESQNRVVSMALIHEKLYKSEELDTLNFSLYIEELAENLFQTYRLRNSNISLNLDLEENIFFDMDYAVPLGIIINELVSNSFKYAFPDKNEGKIRIELHRDENEEYEKEGCKNTSFTLTVSDNGVGISENLDIEEVDSLGLQLVTSLVEQLDGEFELERNKGTKFNIRFTVKEKNNQVLTLQE</sequence>
<dbReference type="SMART" id="SM00091">
    <property type="entry name" value="PAS"/>
    <property type="match status" value="2"/>
</dbReference>